<dbReference type="EMBL" id="VMKJ01000034">
    <property type="protein sequence ID" value="TVO34028.1"/>
    <property type="molecule type" value="Genomic_DNA"/>
</dbReference>
<evidence type="ECO:0000256" key="1">
    <source>
        <dbReference type="ARBA" id="ARBA00023015"/>
    </source>
</evidence>
<dbReference type="Proteomes" id="UP001157156">
    <property type="component" value="Unassembled WGS sequence"/>
</dbReference>
<dbReference type="OrthoDB" id="9807558at2"/>
<dbReference type="Gene3D" id="1.10.10.10">
    <property type="entry name" value="Winged helix-like DNA-binding domain superfamily/Winged helix DNA-binding domain"/>
    <property type="match status" value="1"/>
</dbReference>
<organism evidence="9 10">
    <name type="scientific">Vibrio algivorus</name>
    <dbReference type="NCBI Taxonomy" id="1667024"/>
    <lineage>
        <taxon>Bacteria</taxon>
        <taxon>Pseudomonadati</taxon>
        <taxon>Pseudomonadota</taxon>
        <taxon>Gammaproteobacteria</taxon>
        <taxon>Vibrionales</taxon>
        <taxon>Vibrionaceae</taxon>
        <taxon>Vibrio</taxon>
    </lineage>
</organism>
<keyword evidence="11" id="KW-1185">Reference proteome</keyword>
<proteinExistence type="predicted"/>
<dbReference type="PANTHER" id="PTHR30136">
    <property type="entry name" value="HELIX-TURN-HELIX TRANSCRIPTIONAL REGULATOR, ICLR FAMILY"/>
    <property type="match status" value="1"/>
</dbReference>
<dbReference type="AlphaFoldDB" id="A0A557P038"/>
<keyword evidence="1" id="KW-0805">Transcription regulation</keyword>
<dbReference type="RefSeq" id="WP_089124164.1">
    <property type="nucleotide sequence ID" value="NZ_BSPV01000003.1"/>
</dbReference>
<keyword evidence="3" id="KW-0804">Transcription</keyword>
<gene>
    <name evidence="9" type="ORF">FOF44_14260</name>
    <name evidence="8" type="ORF">GCM10007931_07530</name>
</gene>
<dbReference type="InterPro" id="IPR036390">
    <property type="entry name" value="WH_DNA-bd_sf"/>
</dbReference>
<dbReference type="PROSITE" id="PS51077">
    <property type="entry name" value="HTH_ICLR"/>
    <property type="match status" value="1"/>
</dbReference>
<evidence type="ECO:0000259" key="7">
    <source>
        <dbReference type="PROSITE" id="PS51078"/>
    </source>
</evidence>
<dbReference type="Pfam" id="PF09339">
    <property type="entry name" value="HTH_IclR"/>
    <property type="match status" value="1"/>
</dbReference>
<evidence type="ECO:0000313" key="11">
    <source>
        <dbReference type="Proteomes" id="UP001157156"/>
    </source>
</evidence>
<dbReference type="InterPro" id="IPR036388">
    <property type="entry name" value="WH-like_DNA-bd_sf"/>
</dbReference>
<accession>A0A557P038</accession>
<comment type="caution">
    <text evidence="9">The sequence shown here is derived from an EMBL/GenBank/DDBJ whole genome shotgun (WGS) entry which is preliminary data.</text>
</comment>
<reference evidence="11" key="2">
    <citation type="journal article" date="2019" name="Int. J. Syst. Evol. Microbiol.">
        <title>The Global Catalogue of Microorganisms (GCM) 10K type strain sequencing project: providing services to taxonomists for standard genome sequencing and annotation.</title>
        <authorList>
            <consortium name="The Broad Institute Genomics Platform"/>
            <consortium name="The Broad Institute Genome Sequencing Center for Infectious Disease"/>
            <person name="Wu L."/>
            <person name="Ma J."/>
        </authorList>
    </citation>
    <scope>NUCLEOTIDE SEQUENCE [LARGE SCALE GENOMIC DNA]</scope>
    <source>
        <strain evidence="11">NBRC 111146</strain>
    </source>
</reference>
<dbReference type="Proteomes" id="UP000319828">
    <property type="component" value="Unassembled WGS sequence"/>
</dbReference>
<dbReference type="InterPro" id="IPR050707">
    <property type="entry name" value="HTH_MetabolicPath_Reg"/>
</dbReference>
<keyword evidence="2" id="KW-0238">DNA-binding</keyword>
<sequence>MNIPASEKAFFLLSLIASSRGPISAKELSLQSRIPLSSIYRHLTSLSKWSLVQERGIGLYVPGAMAVQLSQGFQQGNTLISWARPLMNELANNTGESVALMMPVAGQVLCIDMIDSSQPLRCCYQKGASQPMYKGASSKVLLAYLSEDARRRVIKERNADVLEHELKMIREQNYATSDSEIDEGVWGVSAPIITGNKKLHGSISLMAPSVRAEKNQQQWIKLTCHAATKLAHILRE</sequence>
<dbReference type="SUPFAM" id="SSF46785">
    <property type="entry name" value="Winged helix' DNA-binding domain"/>
    <property type="match status" value="1"/>
</dbReference>
<dbReference type="PROSITE" id="PS51078">
    <property type="entry name" value="ICLR_ED"/>
    <property type="match status" value="1"/>
</dbReference>
<evidence type="ECO:0000259" key="6">
    <source>
        <dbReference type="PROSITE" id="PS51077"/>
    </source>
</evidence>
<evidence type="ECO:0000256" key="3">
    <source>
        <dbReference type="ARBA" id="ARBA00023163"/>
    </source>
</evidence>
<dbReference type="SUPFAM" id="SSF55781">
    <property type="entry name" value="GAF domain-like"/>
    <property type="match status" value="1"/>
</dbReference>
<evidence type="ECO:0000313" key="10">
    <source>
        <dbReference type="Proteomes" id="UP000319828"/>
    </source>
</evidence>
<dbReference type="PANTHER" id="PTHR30136:SF24">
    <property type="entry name" value="HTH-TYPE TRANSCRIPTIONAL REPRESSOR ALLR"/>
    <property type="match status" value="1"/>
</dbReference>
<dbReference type="GO" id="GO:0003700">
    <property type="term" value="F:DNA-binding transcription factor activity"/>
    <property type="evidence" value="ECO:0007669"/>
    <property type="project" value="TreeGrafter"/>
</dbReference>
<reference evidence="9 10" key="3">
    <citation type="submission" date="2019-07" db="EMBL/GenBank/DDBJ databases">
        <title>The draft genome sequence of Vibrio algivorus M1486.</title>
        <authorList>
            <person name="Meng X."/>
        </authorList>
    </citation>
    <scope>NUCLEOTIDE SEQUENCE [LARGE SCALE GENOMIC DNA]</scope>
    <source>
        <strain evidence="9 10">M1486</strain>
    </source>
</reference>
<dbReference type="SMART" id="SM00346">
    <property type="entry name" value="HTH_ICLR"/>
    <property type="match status" value="1"/>
</dbReference>
<protein>
    <recommendedName>
        <fullName evidence="4">HTH-type transcriptional repressor AllR</fullName>
    </recommendedName>
    <alternativeName>
        <fullName evidence="5">Negative regulator of allantoin and glyoxylate utilization operons</fullName>
    </alternativeName>
</protein>
<dbReference type="GO" id="GO:0003677">
    <property type="term" value="F:DNA binding"/>
    <property type="evidence" value="ECO:0007669"/>
    <property type="project" value="UniProtKB-KW"/>
</dbReference>
<dbReference type="InterPro" id="IPR005471">
    <property type="entry name" value="Tscrpt_reg_IclR_N"/>
</dbReference>
<dbReference type="Pfam" id="PF01614">
    <property type="entry name" value="IclR_C"/>
    <property type="match status" value="1"/>
</dbReference>
<dbReference type="InterPro" id="IPR029016">
    <property type="entry name" value="GAF-like_dom_sf"/>
</dbReference>
<dbReference type="InterPro" id="IPR014757">
    <property type="entry name" value="Tscrpt_reg_IclR_C"/>
</dbReference>
<evidence type="ECO:0000313" key="8">
    <source>
        <dbReference type="EMBL" id="GLT13779.1"/>
    </source>
</evidence>
<dbReference type="EMBL" id="BSPV01000003">
    <property type="protein sequence ID" value="GLT13779.1"/>
    <property type="molecule type" value="Genomic_DNA"/>
</dbReference>
<feature type="domain" description="HTH iclR-type" evidence="6">
    <location>
        <begin position="3"/>
        <end position="64"/>
    </location>
</feature>
<evidence type="ECO:0000256" key="4">
    <source>
        <dbReference type="ARBA" id="ARBA00040379"/>
    </source>
</evidence>
<dbReference type="GO" id="GO:0045892">
    <property type="term" value="P:negative regulation of DNA-templated transcription"/>
    <property type="evidence" value="ECO:0007669"/>
    <property type="project" value="TreeGrafter"/>
</dbReference>
<feature type="domain" description="IclR-ED" evidence="7">
    <location>
        <begin position="65"/>
        <end position="236"/>
    </location>
</feature>
<evidence type="ECO:0000256" key="2">
    <source>
        <dbReference type="ARBA" id="ARBA00023125"/>
    </source>
</evidence>
<dbReference type="Gene3D" id="3.30.450.40">
    <property type="match status" value="1"/>
</dbReference>
<reference evidence="8" key="1">
    <citation type="journal article" date="2014" name="Int. J. Syst. Evol. Microbiol.">
        <title>Complete genome of a new Firmicutes species belonging to the dominant human colonic microbiota ('Ruminococcus bicirculans') reveals two chromosomes and a selective capacity to utilize plant glucans.</title>
        <authorList>
            <consortium name="NISC Comparative Sequencing Program"/>
            <person name="Wegmann U."/>
            <person name="Louis P."/>
            <person name="Goesmann A."/>
            <person name="Henrissat B."/>
            <person name="Duncan S.H."/>
            <person name="Flint H.J."/>
        </authorList>
    </citation>
    <scope>NUCLEOTIDE SEQUENCE</scope>
    <source>
        <strain evidence="8">NBRC 111146</strain>
    </source>
</reference>
<reference evidence="8" key="4">
    <citation type="submission" date="2023-01" db="EMBL/GenBank/DDBJ databases">
        <title>Draft genome sequence of Vibrio algivorus strain NBRC 111146.</title>
        <authorList>
            <person name="Sun Q."/>
            <person name="Mori K."/>
        </authorList>
    </citation>
    <scope>NUCLEOTIDE SEQUENCE</scope>
    <source>
        <strain evidence="8">NBRC 111146</strain>
    </source>
</reference>
<name>A0A557P038_9VIBR</name>
<evidence type="ECO:0000256" key="5">
    <source>
        <dbReference type="ARBA" id="ARBA00042627"/>
    </source>
</evidence>
<evidence type="ECO:0000313" key="9">
    <source>
        <dbReference type="EMBL" id="TVO34028.1"/>
    </source>
</evidence>